<protein>
    <submittedName>
        <fullName evidence="4">Short-chain dehydrogenase</fullName>
    </submittedName>
</protein>
<accession>A0A9W6MNU7</accession>
<dbReference type="EMBL" id="BSFE01000004">
    <property type="protein sequence ID" value="GLK52274.1"/>
    <property type="molecule type" value="Genomic_DNA"/>
</dbReference>
<dbReference type="PROSITE" id="PS00061">
    <property type="entry name" value="ADH_SHORT"/>
    <property type="match status" value="1"/>
</dbReference>
<dbReference type="CDD" id="cd05233">
    <property type="entry name" value="SDR_c"/>
    <property type="match status" value="1"/>
</dbReference>
<keyword evidence="5" id="KW-1185">Reference proteome</keyword>
<proteinExistence type="inferred from homology"/>
<dbReference type="AlphaFoldDB" id="A0A9W6MNU7"/>
<dbReference type="SUPFAM" id="SSF51735">
    <property type="entry name" value="NAD(P)-binding Rossmann-fold domains"/>
    <property type="match status" value="1"/>
</dbReference>
<evidence type="ECO:0000313" key="5">
    <source>
        <dbReference type="Proteomes" id="UP001143486"/>
    </source>
</evidence>
<comment type="caution">
    <text evidence="4">The sequence shown here is derived from an EMBL/GenBank/DDBJ whole genome shotgun (WGS) entry which is preliminary data.</text>
</comment>
<dbReference type="PANTHER" id="PTHR42879">
    <property type="entry name" value="3-OXOACYL-(ACYL-CARRIER-PROTEIN) REDUCTASE"/>
    <property type="match status" value="1"/>
</dbReference>
<organism evidence="4 5">
    <name type="scientific">Maricaulis virginensis</name>
    <dbReference type="NCBI Taxonomy" id="144022"/>
    <lineage>
        <taxon>Bacteria</taxon>
        <taxon>Pseudomonadati</taxon>
        <taxon>Pseudomonadota</taxon>
        <taxon>Alphaproteobacteria</taxon>
        <taxon>Maricaulales</taxon>
        <taxon>Maricaulaceae</taxon>
        <taxon>Maricaulis</taxon>
    </lineage>
</organism>
<dbReference type="NCBIfam" id="NF005559">
    <property type="entry name" value="PRK07231.1"/>
    <property type="match status" value="1"/>
</dbReference>
<sequence length="257" mass="27255">MKLSGKTALVTGGSRGIGRGIALELAREGADIAIADARLGTDAQKTLSDIQALGREAVEIEADVSKADQVAFMIDRTIEALGAVDILVNNAGVLSAAPVEELEEAEWDRIMAVNAKGPFLCSKAVIPHMKVCGGGRIINVASIAGKNGFTTLAHYCASKFAVVGFTNTLAKELARDGITVNAICPGIVRTWMWDYLSEEWRAPEEGVEDSWARHIDTIIPQGIAQTPQDMGQLAVFFATAPHVTGQAFNVDGGVELH</sequence>
<evidence type="ECO:0000256" key="2">
    <source>
        <dbReference type="RuleBase" id="RU000363"/>
    </source>
</evidence>
<feature type="domain" description="Ketoreductase" evidence="3">
    <location>
        <begin position="6"/>
        <end position="186"/>
    </location>
</feature>
<dbReference type="RefSeq" id="WP_271186643.1">
    <property type="nucleotide sequence ID" value="NZ_BSFE01000004.1"/>
</dbReference>
<dbReference type="InterPro" id="IPR002347">
    <property type="entry name" value="SDR_fam"/>
</dbReference>
<reference evidence="4" key="1">
    <citation type="journal article" date="2014" name="Int. J. Syst. Evol. Microbiol.">
        <title>Complete genome sequence of Corynebacterium casei LMG S-19264T (=DSM 44701T), isolated from a smear-ripened cheese.</title>
        <authorList>
            <consortium name="US DOE Joint Genome Institute (JGI-PGF)"/>
            <person name="Walter F."/>
            <person name="Albersmeier A."/>
            <person name="Kalinowski J."/>
            <person name="Ruckert C."/>
        </authorList>
    </citation>
    <scope>NUCLEOTIDE SEQUENCE</scope>
    <source>
        <strain evidence="4">VKM B-1513</strain>
    </source>
</reference>
<evidence type="ECO:0000313" key="4">
    <source>
        <dbReference type="EMBL" id="GLK52274.1"/>
    </source>
</evidence>
<dbReference type="Proteomes" id="UP001143486">
    <property type="component" value="Unassembled WGS sequence"/>
</dbReference>
<dbReference type="InterPro" id="IPR050259">
    <property type="entry name" value="SDR"/>
</dbReference>
<dbReference type="InterPro" id="IPR057326">
    <property type="entry name" value="KR_dom"/>
</dbReference>
<dbReference type="InterPro" id="IPR036291">
    <property type="entry name" value="NAD(P)-bd_dom_sf"/>
</dbReference>
<dbReference type="InterPro" id="IPR020904">
    <property type="entry name" value="Sc_DH/Rdtase_CS"/>
</dbReference>
<dbReference type="PRINTS" id="PR00081">
    <property type="entry name" value="GDHRDH"/>
</dbReference>
<dbReference type="PANTHER" id="PTHR42879:SF2">
    <property type="entry name" value="3-OXOACYL-[ACYL-CARRIER-PROTEIN] REDUCTASE FABG"/>
    <property type="match status" value="1"/>
</dbReference>
<name>A0A9W6MNU7_9PROT</name>
<dbReference type="PRINTS" id="PR00080">
    <property type="entry name" value="SDRFAMILY"/>
</dbReference>
<dbReference type="Gene3D" id="3.40.50.720">
    <property type="entry name" value="NAD(P)-binding Rossmann-like Domain"/>
    <property type="match status" value="1"/>
</dbReference>
<comment type="similarity">
    <text evidence="1 2">Belongs to the short-chain dehydrogenases/reductases (SDR) family.</text>
</comment>
<evidence type="ECO:0000259" key="3">
    <source>
        <dbReference type="SMART" id="SM00822"/>
    </source>
</evidence>
<dbReference type="GO" id="GO:0032787">
    <property type="term" value="P:monocarboxylic acid metabolic process"/>
    <property type="evidence" value="ECO:0007669"/>
    <property type="project" value="UniProtKB-ARBA"/>
</dbReference>
<reference evidence="4" key="2">
    <citation type="submission" date="2023-01" db="EMBL/GenBank/DDBJ databases">
        <authorList>
            <person name="Sun Q."/>
            <person name="Evtushenko L."/>
        </authorList>
    </citation>
    <scope>NUCLEOTIDE SEQUENCE</scope>
    <source>
        <strain evidence="4">VKM B-1513</strain>
    </source>
</reference>
<gene>
    <name evidence="4" type="ORF">GCM10017621_17820</name>
</gene>
<dbReference type="Pfam" id="PF00106">
    <property type="entry name" value="adh_short"/>
    <property type="match status" value="1"/>
</dbReference>
<dbReference type="SMART" id="SM00822">
    <property type="entry name" value="PKS_KR"/>
    <property type="match status" value="1"/>
</dbReference>
<dbReference type="FunFam" id="3.40.50.720:FF:000084">
    <property type="entry name" value="Short-chain dehydrogenase reductase"/>
    <property type="match status" value="1"/>
</dbReference>
<evidence type="ECO:0000256" key="1">
    <source>
        <dbReference type="ARBA" id="ARBA00006484"/>
    </source>
</evidence>